<name>A0A0E9RH45_ANGAN</name>
<dbReference type="AlphaFoldDB" id="A0A0E9RH45"/>
<keyword evidence="1" id="KW-1133">Transmembrane helix</keyword>
<organism evidence="2">
    <name type="scientific">Anguilla anguilla</name>
    <name type="common">European freshwater eel</name>
    <name type="synonym">Muraena anguilla</name>
    <dbReference type="NCBI Taxonomy" id="7936"/>
    <lineage>
        <taxon>Eukaryota</taxon>
        <taxon>Metazoa</taxon>
        <taxon>Chordata</taxon>
        <taxon>Craniata</taxon>
        <taxon>Vertebrata</taxon>
        <taxon>Euteleostomi</taxon>
        <taxon>Actinopterygii</taxon>
        <taxon>Neopterygii</taxon>
        <taxon>Teleostei</taxon>
        <taxon>Anguilliformes</taxon>
        <taxon>Anguillidae</taxon>
        <taxon>Anguilla</taxon>
    </lineage>
</organism>
<reference evidence="2" key="1">
    <citation type="submission" date="2014-11" db="EMBL/GenBank/DDBJ databases">
        <authorList>
            <person name="Amaro Gonzalez C."/>
        </authorList>
    </citation>
    <scope>NUCLEOTIDE SEQUENCE</scope>
</reference>
<reference evidence="2" key="2">
    <citation type="journal article" date="2015" name="Fish Shellfish Immunol.">
        <title>Early steps in the European eel (Anguilla anguilla)-Vibrio vulnificus interaction in the gills: Role of the RtxA13 toxin.</title>
        <authorList>
            <person name="Callol A."/>
            <person name="Pajuelo D."/>
            <person name="Ebbesson L."/>
            <person name="Teles M."/>
            <person name="MacKenzie S."/>
            <person name="Amaro C."/>
        </authorList>
    </citation>
    <scope>NUCLEOTIDE SEQUENCE</scope>
</reference>
<keyword evidence="1" id="KW-0472">Membrane</keyword>
<keyword evidence="1" id="KW-0812">Transmembrane</keyword>
<protein>
    <submittedName>
        <fullName evidence="2">Uncharacterized protein</fullName>
    </submittedName>
</protein>
<evidence type="ECO:0000256" key="1">
    <source>
        <dbReference type="SAM" id="Phobius"/>
    </source>
</evidence>
<proteinExistence type="predicted"/>
<sequence>MLVFGPTTIEIHNCRIFNTFSLLIMLFIVFFFWILMDYSPS</sequence>
<accession>A0A0E9RH45</accession>
<evidence type="ECO:0000313" key="2">
    <source>
        <dbReference type="EMBL" id="JAH27755.1"/>
    </source>
</evidence>
<feature type="transmembrane region" description="Helical" evidence="1">
    <location>
        <begin position="16"/>
        <end position="36"/>
    </location>
</feature>
<dbReference type="EMBL" id="GBXM01080822">
    <property type="protein sequence ID" value="JAH27755.1"/>
    <property type="molecule type" value="Transcribed_RNA"/>
</dbReference>